<dbReference type="GO" id="GO:1904262">
    <property type="term" value="P:negative regulation of TORC1 signaling"/>
    <property type="evidence" value="ECO:0007669"/>
    <property type="project" value="TreeGrafter"/>
</dbReference>
<feature type="compositionally biased region" description="Gly residues" evidence="6">
    <location>
        <begin position="830"/>
        <end position="839"/>
    </location>
</feature>
<sequence>MALPVLPNTCNFMGVALVINRSRDGPRFVFHYPPRPQTAQGPCENPDGGDEGDEDDDIVIGRRFSQNDTGFGYDASGSSILHDERMAQWNYEDHLFLDNGAQLVPWERVVGYPTKDLENILTPNRAYHKKLFQVSLDNIYCVSYPIYVPENGVWKKKKKKKKQEAERHRDSSVILNEDEPATTLDTDAGAKSSEGGAPEEEAPQEKEEKEEKKASMTMFNLVFFLRPKKHEVKDLVDIMYTHIIKKVNKAYKYCQERSDFVWKESKKILALKDKGREDKRKMSLLWEEILVTSSLAASMQEVYEAVSHNRIASIQLETAEGTVTHSVQIPLPFHVSDLAPDGGESQRGLWLTTANTLASEEASEDPGFLDKNFALLLMTDEKRITSELQNDPDETTLAMIEFVRHCKPNLSFYQVGQQSSNILTPDQVRRFAQHFIFWRRAIAIPPLHPRDMYIVSPNCDTRKLPQATAQWARQFPLSPSLPNFLAELSIAPRPYKLHCPSKLHRPVYMSMLAWLMRGGWVTQLCTFAYVVVWPEIIYEVEHALEAEQIAAQTHPQTKGHEPSSVESDDAATVIGPAPGGAAVPSFLPLLPEDNSVAAAGGSSPSSLSDLSSALPGGSNPVVTAAATPTFGETSALSHSQSLASIRSAQFSNSLSSPSSSRLHQLQDHHPHRPLLLSSANSYSSPDIHNLPSLSSSSSAAVTTTGTGTGTAAVSYSSSPLLPEQIAEKARLERIASKAARELAERATAHARKVQPQRTAHPSVNDARHLEGLSPHIILDAKKATGKESLYLEAIHTRFQLKAAESRKAKQERDKELGLGGGGNPETLGPAGAGAGGLGGAARSSRHHQPGPPPPPRLGLHGSSKPGAAEAKDTSSADWDERVAKTWPTFGKYFNGRSALERIALQEDMKRKDVWNLLTAMSEYLLCVRHW</sequence>
<organism evidence="8 9">
    <name type="scientific">Cladorrhinum samala</name>
    <dbReference type="NCBI Taxonomy" id="585594"/>
    <lineage>
        <taxon>Eukaryota</taxon>
        <taxon>Fungi</taxon>
        <taxon>Dikarya</taxon>
        <taxon>Ascomycota</taxon>
        <taxon>Pezizomycotina</taxon>
        <taxon>Sordariomycetes</taxon>
        <taxon>Sordariomycetidae</taxon>
        <taxon>Sordariales</taxon>
        <taxon>Podosporaceae</taxon>
        <taxon>Cladorrhinum</taxon>
    </lineage>
</organism>
<keyword evidence="9" id="KW-1185">Reference proteome</keyword>
<evidence type="ECO:0000313" key="8">
    <source>
        <dbReference type="EMBL" id="KAK4457723.1"/>
    </source>
</evidence>
<dbReference type="PANTHER" id="PTHR13153:SF5">
    <property type="entry name" value="GATOR COMPLEX PROTEIN NPRL3"/>
    <property type="match status" value="1"/>
</dbReference>
<dbReference type="GO" id="GO:0038202">
    <property type="term" value="P:TORC1 signaling"/>
    <property type="evidence" value="ECO:0007669"/>
    <property type="project" value="TreeGrafter"/>
</dbReference>
<dbReference type="InterPro" id="IPR005365">
    <property type="entry name" value="Npr3"/>
</dbReference>
<dbReference type="GO" id="GO:0005774">
    <property type="term" value="C:vacuolar membrane"/>
    <property type="evidence" value="ECO:0007669"/>
    <property type="project" value="UniProtKB-SubCell"/>
</dbReference>
<dbReference type="Pfam" id="PF03666">
    <property type="entry name" value="NPR3"/>
    <property type="match status" value="1"/>
</dbReference>
<reference evidence="8" key="2">
    <citation type="submission" date="2023-06" db="EMBL/GenBank/DDBJ databases">
        <authorList>
            <consortium name="Lawrence Berkeley National Laboratory"/>
            <person name="Mondo S.J."/>
            <person name="Hensen N."/>
            <person name="Bonometti L."/>
            <person name="Westerberg I."/>
            <person name="Brannstrom I.O."/>
            <person name="Guillou S."/>
            <person name="Cros-Aarteil S."/>
            <person name="Calhoun S."/>
            <person name="Haridas S."/>
            <person name="Kuo A."/>
            <person name="Pangilinan J."/>
            <person name="Riley R."/>
            <person name="Labutti K."/>
            <person name="Andreopoulos B."/>
            <person name="Lipzen A."/>
            <person name="Chen C."/>
            <person name="Yanf M."/>
            <person name="Daum C."/>
            <person name="Ng V."/>
            <person name="Clum A."/>
            <person name="Steindorff A."/>
            <person name="Ohm R."/>
            <person name="Martin F."/>
            <person name="Silar P."/>
            <person name="Natvig D."/>
            <person name="Lalanne C."/>
            <person name="Gautier V."/>
            <person name="Ament-Velasquez S.L."/>
            <person name="Kruys A."/>
            <person name="Hutchinson M.I."/>
            <person name="Powell A.J."/>
            <person name="Barry K."/>
            <person name="Miller A.N."/>
            <person name="Grigoriev I.V."/>
            <person name="Debuchy R."/>
            <person name="Gladieux P."/>
            <person name="Thoren M.H."/>
            <person name="Johannesson H."/>
        </authorList>
    </citation>
    <scope>NUCLEOTIDE SEQUENCE</scope>
    <source>
        <strain evidence="8">PSN324</strain>
    </source>
</reference>
<protein>
    <recommendedName>
        <fullName evidence="2 5">Nitrogen permease regulator 3</fullName>
    </recommendedName>
    <alternativeName>
        <fullName evidence="4 5">Required for meiotic nuclear division protein 11</fullName>
    </alternativeName>
</protein>
<feature type="region of interest" description="Disordered" evidence="6">
    <location>
        <begin position="801"/>
        <end position="879"/>
    </location>
</feature>
<keyword evidence="5" id="KW-0469">Meiosis</keyword>
<dbReference type="GO" id="GO:0034198">
    <property type="term" value="P:cellular response to amino acid starvation"/>
    <property type="evidence" value="ECO:0007669"/>
    <property type="project" value="TreeGrafter"/>
</dbReference>
<evidence type="ECO:0000256" key="2">
    <source>
        <dbReference type="ARBA" id="ARBA00017880"/>
    </source>
</evidence>
<comment type="function">
    <text evidence="3 5">Mediates inactivation of the TORC1 complex in response to amino acid starvation. Required for meiotic nuclear division.</text>
</comment>
<dbReference type="Proteomes" id="UP001321749">
    <property type="component" value="Unassembled WGS sequence"/>
</dbReference>
<evidence type="ECO:0000256" key="1">
    <source>
        <dbReference type="ARBA" id="ARBA00010546"/>
    </source>
</evidence>
<keyword evidence="5" id="KW-0732">Signal</keyword>
<feature type="compositionally biased region" description="Basic and acidic residues" evidence="6">
    <location>
        <begin position="203"/>
        <end position="213"/>
    </location>
</feature>
<evidence type="ECO:0000256" key="3">
    <source>
        <dbReference type="ARBA" id="ARBA00025376"/>
    </source>
</evidence>
<dbReference type="AlphaFoldDB" id="A0AAV9HDW5"/>
<gene>
    <name evidence="8" type="ORF">QBC42DRAFT_300919</name>
</gene>
<feature type="compositionally biased region" description="Basic and acidic residues" evidence="6">
    <location>
        <begin position="869"/>
        <end position="879"/>
    </location>
</feature>
<feature type="region of interest" description="Disordered" evidence="6">
    <location>
        <begin position="742"/>
        <end position="762"/>
    </location>
</feature>
<evidence type="ECO:0000256" key="5">
    <source>
        <dbReference type="RuleBase" id="RU368069"/>
    </source>
</evidence>
<feature type="region of interest" description="Disordered" evidence="6">
    <location>
        <begin position="687"/>
        <end position="707"/>
    </location>
</feature>
<dbReference type="GO" id="GO:1990130">
    <property type="term" value="C:GATOR1 complex"/>
    <property type="evidence" value="ECO:0007669"/>
    <property type="project" value="TreeGrafter"/>
</dbReference>
<feature type="compositionally biased region" description="Low complexity" evidence="6">
    <location>
        <begin position="694"/>
        <end position="707"/>
    </location>
</feature>
<accession>A0AAV9HDW5</accession>
<proteinExistence type="inferred from homology"/>
<comment type="similarity">
    <text evidence="1 5">Belongs to the NPR3 family.</text>
</comment>
<comment type="subcellular location">
    <subcellularLocation>
        <location evidence="5">Vacuole membrane</location>
        <topology evidence="5">Peripheral membrane protein</topology>
    </subcellularLocation>
</comment>
<reference evidence="8" key="1">
    <citation type="journal article" date="2023" name="Mol. Phylogenet. Evol.">
        <title>Genome-scale phylogeny and comparative genomics of the fungal order Sordariales.</title>
        <authorList>
            <person name="Hensen N."/>
            <person name="Bonometti L."/>
            <person name="Westerberg I."/>
            <person name="Brannstrom I.O."/>
            <person name="Guillou S."/>
            <person name="Cros-Aarteil S."/>
            <person name="Calhoun S."/>
            <person name="Haridas S."/>
            <person name="Kuo A."/>
            <person name="Mondo S."/>
            <person name="Pangilinan J."/>
            <person name="Riley R."/>
            <person name="LaButti K."/>
            <person name="Andreopoulos B."/>
            <person name="Lipzen A."/>
            <person name="Chen C."/>
            <person name="Yan M."/>
            <person name="Daum C."/>
            <person name="Ng V."/>
            <person name="Clum A."/>
            <person name="Steindorff A."/>
            <person name="Ohm R.A."/>
            <person name="Martin F."/>
            <person name="Silar P."/>
            <person name="Natvig D.O."/>
            <person name="Lalanne C."/>
            <person name="Gautier V."/>
            <person name="Ament-Velasquez S.L."/>
            <person name="Kruys A."/>
            <person name="Hutchinson M.I."/>
            <person name="Powell A.J."/>
            <person name="Barry K."/>
            <person name="Miller A.N."/>
            <person name="Grigoriev I.V."/>
            <person name="Debuchy R."/>
            <person name="Gladieux P."/>
            <person name="Hiltunen Thoren M."/>
            <person name="Johannesson H."/>
        </authorList>
    </citation>
    <scope>NUCLEOTIDE SEQUENCE</scope>
    <source>
        <strain evidence="8">PSN324</strain>
    </source>
</reference>
<comment type="caution">
    <text evidence="8">The sequence shown here is derived from an EMBL/GenBank/DDBJ whole genome shotgun (WGS) entry which is preliminary data.</text>
</comment>
<dbReference type="GO" id="GO:0051321">
    <property type="term" value="P:meiotic cell cycle"/>
    <property type="evidence" value="ECO:0007669"/>
    <property type="project" value="UniProtKB-UniRule"/>
</dbReference>
<dbReference type="PANTHER" id="PTHR13153">
    <property type="entry name" value="CGTHBA PROTEIN -14 GENE PROTEIN"/>
    <property type="match status" value="1"/>
</dbReference>
<feature type="region of interest" description="Disordered" evidence="6">
    <location>
        <begin position="552"/>
        <end position="574"/>
    </location>
</feature>
<evidence type="ECO:0000259" key="7">
    <source>
        <dbReference type="Pfam" id="PF24064"/>
    </source>
</evidence>
<dbReference type="InterPro" id="IPR056603">
    <property type="entry name" value="HTH_NPRL3"/>
</dbReference>
<feature type="region of interest" description="Disordered" evidence="6">
    <location>
        <begin position="157"/>
        <end position="213"/>
    </location>
</feature>
<name>A0AAV9HDW5_9PEZI</name>
<feature type="compositionally biased region" description="Basic and acidic residues" evidence="6">
    <location>
        <begin position="803"/>
        <end position="816"/>
    </location>
</feature>
<dbReference type="EMBL" id="MU865100">
    <property type="protein sequence ID" value="KAK4457723.1"/>
    <property type="molecule type" value="Genomic_DNA"/>
</dbReference>
<feature type="compositionally biased region" description="Acidic residues" evidence="6">
    <location>
        <begin position="47"/>
        <end position="56"/>
    </location>
</feature>
<dbReference type="Pfam" id="PF24064">
    <property type="entry name" value="HTH_NPRL3"/>
    <property type="match status" value="1"/>
</dbReference>
<evidence type="ECO:0000256" key="6">
    <source>
        <dbReference type="SAM" id="MobiDB-lite"/>
    </source>
</evidence>
<feature type="region of interest" description="Disordered" evidence="6">
    <location>
        <begin position="31"/>
        <end position="56"/>
    </location>
</feature>
<feature type="domain" description="GATOR1 complex protein NPRL3 C-terminal HTH" evidence="7">
    <location>
        <begin position="879"/>
        <end position="924"/>
    </location>
</feature>
<dbReference type="GO" id="GO:0010508">
    <property type="term" value="P:positive regulation of autophagy"/>
    <property type="evidence" value="ECO:0007669"/>
    <property type="project" value="TreeGrafter"/>
</dbReference>
<evidence type="ECO:0000313" key="9">
    <source>
        <dbReference type="Proteomes" id="UP001321749"/>
    </source>
</evidence>
<evidence type="ECO:0000256" key="4">
    <source>
        <dbReference type="ARBA" id="ARBA00030028"/>
    </source>
</evidence>